<dbReference type="AlphaFoldDB" id="A0A6B2H6A3"/>
<keyword evidence="1" id="KW-0812">Transmembrane</keyword>
<name>A0A6B2H6A3_9BACT</name>
<gene>
    <name evidence="2" type="ORF">GWO68_01625</name>
</gene>
<accession>A0A6B2H6A3</accession>
<keyword evidence="1" id="KW-1133">Transmembrane helix</keyword>
<organism evidence="2 3">
    <name type="scientific">Pontibacter fetidus</name>
    <dbReference type="NCBI Taxonomy" id="2700082"/>
    <lineage>
        <taxon>Bacteria</taxon>
        <taxon>Pseudomonadati</taxon>
        <taxon>Bacteroidota</taxon>
        <taxon>Cytophagia</taxon>
        <taxon>Cytophagales</taxon>
        <taxon>Hymenobacteraceae</taxon>
        <taxon>Pontibacter</taxon>
    </lineage>
</organism>
<feature type="transmembrane region" description="Helical" evidence="1">
    <location>
        <begin position="18"/>
        <end position="37"/>
    </location>
</feature>
<evidence type="ECO:0000313" key="3">
    <source>
        <dbReference type="Proteomes" id="UP000478546"/>
    </source>
</evidence>
<sequence length="170" mass="19519">MNDFITVYEYSTSQSDSFWLIGLVFVVFSGIWILANYRIHDTIFNSKSVFGLMLFAFSLIWTVSAYSNQSDAEQIALHALRNEKYKRVEGIIEDFDPMPSGGHKYESFTVAGVPFSYSDYSAVEGFNKTRSHGGPIRGDRDSVRIKYYTHHQQNFILKLEIKYAPDSLLK</sequence>
<evidence type="ECO:0000313" key="2">
    <source>
        <dbReference type="EMBL" id="NDK54604.1"/>
    </source>
</evidence>
<keyword evidence="1" id="KW-0472">Membrane</keyword>
<reference evidence="2 3" key="1">
    <citation type="submission" date="2020-01" db="EMBL/GenBank/DDBJ databases">
        <authorList>
            <person name="Kim M.K."/>
        </authorList>
    </citation>
    <scope>NUCLEOTIDE SEQUENCE [LARGE SCALE GENOMIC DNA]</scope>
    <source>
        <strain evidence="2 3">BT213</strain>
    </source>
</reference>
<protein>
    <submittedName>
        <fullName evidence="2">Uncharacterized protein</fullName>
    </submittedName>
</protein>
<feature type="transmembrane region" description="Helical" evidence="1">
    <location>
        <begin position="49"/>
        <end position="67"/>
    </location>
</feature>
<proteinExistence type="predicted"/>
<dbReference type="RefSeq" id="WP_162344662.1">
    <property type="nucleotide sequence ID" value="NZ_JAAEAA010000002.1"/>
</dbReference>
<dbReference type="EMBL" id="JAAEAA010000002">
    <property type="protein sequence ID" value="NDK54604.1"/>
    <property type="molecule type" value="Genomic_DNA"/>
</dbReference>
<keyword evidence="3" id="KW-1185">Reference proteome</keyword>
<dbReference type="Proteomes" id="UP000478546">
    <property type="component" value="Unassembled WGS sequence"/>
</dbReference>
<evidence type="ECO:0000256" key="1">
    <source>
        <dbReference type="SAM" id="Phobius"/>
    </source>
</evidence>
<comment type="caution">
    <text evidence="2">The sequence shown here is derived from an EMBL/GenBank/DDBJ whole genome shotgun (WGS) entry which is preliminary data.</text>
</comment>